<feature type="chain" id="PRO_5026262334" evidence="2">
    <location>
        <begin position="26"/>
        <end position="226"/>
    </location>
</feature>
<keyword evidence="4" id="KW-1185">Reference proteome</keyword>
<evidence type="ECO:0000256" key="1">
    <source>
        <dbReference type="SAM" id="Phobius"/>
    </source>
</evidence>
<dbReference type="Proteomes" id="UP000433309">
    <property type="component" value="Unassembled WGS sequence"/>
</dbReference>
<keyword evidence="2" id="KW-0732">Signal</keyword>
<feature type="transmembrane region" description="Helical" evidence="1">
    <location>
        <begin position="191"/>
        <end position="208"/>
    </location>
</feature>
<dbReference type="RefSeq" id="WP_154381365.1">
    <property type="nucleotide sequence ID" value="NZ_WKJK01000015.1"/>
</dbReference>
<keyword evidence="1" id="KW-0472">Membrane</keyword>
<proteinExistence type="predicted"/>
<gene>
    <name evidence="3" type="ORF">GJ699_24725</name>
</gene>
<keyword evidence="1" id="KW-0812">Transmembrane</keyword>
<reference evidence="3 4" key="1">
    <citation type="submission" date="2019-11" db="EMBL/GenBank/DDBJ databases">
        <title>Novel species isolated from a subtropical stream in China.</title>
        <authorList>
            <person name="Lu H."/>
        </authorList>
    </citation>
    <scope>NUCLEOTIDE SEQUENCE [LARGE SCALE GENOMIC DNA]</scope>
    <source>
        <strain evidence="3 4">FT80W</strain>
    </source>
</reference>
<dbReference type="InterPro" id="IPR013424">
    <property type="entry name" value="Ice-binding_C"/>
</dbReference>
<dbReference type="PROSITE" id="PS51257">
    <property type="entry name" value="PROKAR_LIPOPROTEIN"/>
    <property type="match status" value="1"/>
</dbReference>
<evidence type="ECO:0000313" key="3">
    <source>
        <dbReference type="EMBL" id="MRW93202.1"/>
    </source>
</evidence>
<feature type="signal peptide" evidence="2">
    <location>
        <begin position="1"/>
        <end position="25"/>
    </location>
</feature>
<comment type="caution">
    <text evidence="3">The sequence shown here is derived from an EMBL/GenBank/DDBJ whole genome shotgun (WGS) entry which is preliminary data.</text>
</comment>
<name>A0A6I2L6D1_9BURK</name>
<evidence type="ECO:0000313" key="4">
    <source>
        <dbReference type="Proteomes" id="UP000433309"/>
    </source>
</evidence>
<sequence length="226" mass="23246">MKALQVFRRLLVSAVLLCACAPSYAGLGYCAPDAPSLVSTQTSAGGLFTIDIAVNAGGCPAGISAFDGALTTLVLPYFSDSHAAISAPTGWTWQIVSDDLLNVGHGAGTLIFSAVSTSSALVPHATLSGFLISSTFSSIQATAFQATTVGLLTTDYYFAAATFGYDLMPLIPGSPMAVAALEFPTTPVPEPSAWVLLALGLALVWAAINRGPNCRLDQTERAQTPA</sequence>
<organism evidence="3 4">
    <name type="scientific">Duganella guangzhouensis</name>
    <dbReference type="NCBI Taxonomy" id="2666084"/>
    <lineage>
        <taxon>Bacteria</taxon>
        <taxon>Pseudomonadati</taxon>
        <taxon>Pseudomonadota</taxon>
        <taxon>Betaproteobacteria</taxon>
        <taxon>Burkholderiales</taxon>
        <taxon>Oxalobacteraceae</taxon>
        <taxon>Telluria group</taxon>
        <taxon>Duganella</taxon>
    </lineage>
</organism>
<accession>A0A6I2L6D1</accession>
<dbReference type="NCBIfam" id="TIGR02595">
    <property type="entry name" value="PEP_CTERM"/>
    <property type="match status" value="1"/>
</dbReference>
<dbReference type="AlphaFoldDB" id="A0A6I2L6D1"/>
<protein>
    <submittedName>
        <fullName evidence="3">PEP-CTERM sorting domain-containing protein</fullName>
    </submittedName>
</protein>
<keyword evidence="1" id="KW-1133">Transmembrane helix</keyword>
<dbReference type="EMBL" id="WKJK01000015">
    <property type="protein sequence ID" value="MRW93202.1"/>
    <property type="molecule type" value="Genomic_DNA"/>
</dbReference>
<evidence type="ECO:0000256" key="2">
    <source>
        <dbReference type="SAM" id="SignalP"/>
    </source>
</evidence>